<evidence type="ECO:0000256" key="1">
    <source>
        <dbReference type="SAM" id="Phobius"/>
    </source>
</evidence>
<proteinExistence type="predicted"/>
<dbReference type="EMBL" id="LCKO01000007">
    <property type="protein sequence ID" value="KKU00057.1"/>
    <property type="molecule type" value="Genomic_DNA"/>
</dbReference>
<evidence type="ECO:0000313" key="3">
    <source>
        <dbReference type="Proteomes" id="UP000034078"/>
    </source>
</evidence>
<organism evidence="2 3">
    <name type="scientific">Candidatus Collierbacteria bacterium GW2011_GWB2_45_17</name>
    <dbReference type="NCBI Taxonomy" id="1618388"/>
    <lineage>
        <taxon>Bacteria</taxon>
        <taxon>Candidatus Collieribacteriota</taxon>
    </lineage>
</organism>
<dbReference type="AlphaFoldDB" id="A0A837IIB4"/>
<keyword evidence="1" id="KW-0812">Transmembrane</keyword>
<keyword evidence="1" id="KW-0472">Membrane</keyword>
<protein>
    <recommendedName>
        <fullName evidence="4">Prepilin-type N-terminal cleavage/methylation domain-containing protein</fullName>
    </recommendedName>
</protein>
<name>A0A837IIB4_9BACT</name>
<dbReference type="InterPro" id="IPR012902">
    <property type="entry name" value="N_methyl_site"/>
</dbReference>
<gene>
    <name evidence="2" type="ORF">UX01_C0007G0036</name>
</gene>
<comment type="caution">
    <text evidence="2">The sequence shown here is derived from an EMBL/GenBank/DDBJ whole genome shotgun (WGS) entry which is preliminary data.</text>
</comment>
<feature type="transmembrane region" description="Helical" evidence="1">
    <location>
        <begin position="6"/>
        <end position="28"/>
    </location>
</feature>
<accession>A0A837IIB4</accession>
<dbReference type="Proteomes" id="UP000034078">
    <property type="component" value="Unassembled WGS sequence"/>
</dbReference>
<sequence>MKAFTLIEVIMAVTLLAIILLGGTGLFYQNLKLTGLSDVDSSLTNSLQSVLRSMEKDIRFGEVTGVGVGTRSDCLLAGDVGYVGNNLYVSDLGGHETVYTVMNNKIASTSSETNRITYLNTDQITIESLQFTWYCLAGISDKIKVAIDASSSALGTGTKVEQSVSLEINLLNSGLN</sequence>
<reference evidence="2 3" key="1">
    <citation type="journal article" date="2015" name="Nature">
        <title>rRNA introns, odd ribosomes, and small enigmatic genomes across a large radiation of phyla.</title>
        <authorList>
            <person name="Brown C.T."/>
            <person name="Hug L.A."/>
            <person name="Thomas B.C."/>
            <person name="Sharon I."/>
            <person name="Castelle C.J."/>
            <person name="Singh A."/>
            <person name="Wilkins M.J."/>
            <person name="Williams K.H."/>
            <person name="Banfield J.F."/>
        </authorList>
    </citation>
    <scope>NUCLEOTIDE SEQUENCE [LARGE SCALE GENOMIC DNA]</scope>
</reference>
<evidence type="ECO:0008006" key="4">
    <source>
        <dbReference type="Google" id="ProtNLM"/>
    </source>
</evidence>
<dbReference type="NCBIfam" id="TIGR02532">
    <property type="entry name" value="IV_pilin_GFxxxE"/>
    <property type="match status" value="1"/>
</dbReference>
<evidence type="ECO:0000313" key="2">
    <source>
        <dbReference type="EMBL" id="KKU00057.1"/>
    </source>
</evidence>
<keyword evidence="1" id="KW-1133">Transmembrane helix</keyword>